<proteinExistence type="predicted"/>
<gene>
    <name evidence="1" type="ORF">OIU84_001050</name>
</gene>
<dbReference type="Proteomes" id="UP001162972">
    <property type="component" value="Chromosome 18"/>
</dbReference>
<comment type="caution">
    <text evidence="1">The sequence shown here is derived from an EMBL/GenBank/DDBJ whole genome shotgun (WGS) entry which is preliminary data.</text>
</comment>
<protein>
    <submittedName>
        <fullName evidence="1">Uncharacterized protein</fullName>
    </submittedName>
</protein>
<dbReference type="EMBL" id="JAPFFJ010000001">
    <property type="protein sequence ID" value="KAJ6435942.1"/>
    <property type="molecule type" value="Genomic_DNA"/>
</dbReference>
<organism evidence="1 2">
    <name type="scientific">Salix udensis</name>
    <dbReference type="NCBI Taxonomy" id="889485"/>
    <lineage>
        <taxon>Eukaryota</taxon>
        <taxon>Viridiplantae</taxon>
        <taxon>Streptophyta</taxon>
        <taxon>Embryophyta</taxon>
        <taxon>Tracheophyta</taxon>
        <taxon>Spermatophyta</taxon>
        <taxon>Magnoliopsida</taxon>
        <taxon>eudicotyledons</taxon>
        <taxon>Gunneridae</taxon>
        <taxon>Pentapetalae</taxon>
        <taxon>rosids</taxon>
        <taxon>fabids</taxon>
        <taxon>Malpighiales</taxon>
        <taxon>Salicaceae</taxon>
        <taxon>Saliceae</taxon>
        <taxon>Salix</taxon>
    </lineage>
</organism>
<evidence type="ECO:0000313" key="1">
    <source>
        <dbReference type="EMBL" id="KAJ6435942.1"/>
    </source>
</evidence>
<keyword evidence="2" id="KW-1185">Reference proteome</keyword>
<evidence type="ECO:0000313" key="2">
    <source>
        <dbReference type="Proteomes" id="UP001162972"/>
    </source>
</evidence>
<name>A0AAD6PMR9_9ROSI</name>
<sequence length="36" mass="3914">MSCSSDSLLRLKDFSLMVSKTGFHGVLACVLHIGFL</sequence>
<dbReference type="AlphaFoldDB" id="A0AAD6PMR9"/>
<reference evidence="1 2" key="1">
    <citation type="journal article" date="2023" name="Int. J. Mol. Sci.">
        <title>De Novo Assembly and Annotation of 11 Diverse Shrub Willow (Salix) Genomes Reveals Novel Gene Organization in Sex-Linked Regions.</title>
        <authorList>
            <person name="Hyden B."/>
            <person name="Feng K."/>
            <person name="Yates T.B."/>
            <person name="Jawdy S."/>
            <person name="Cereghino C."/>
            <person name="Smart L.B."/>
            <person name="Muchero W."/>
        </authorList>
    </citation>
    <scope>NUCLEOTIDE SEQUENCE [LARGE SCALE GENOMIC DNA]</scope>
    <source>
        <tissue evidence="1">Shoot tip</tissue>
    </source>
</reference>
<accession>A0AAD6PMR9</accession>